<organism evidence="1 2">
    <name type="scientific">Oceanobacillus chungangensis</name>
    <dbReference type="NCBI Taxonomy" id="1229152"/>
    <lineage>
        <taxon>Bacteria</taxon>
        <taxon>Bacillati</taxon>
        <taxon>Bacillota</taxon>
        <taxon>Bacilli</taxon>
        <taxon>Bacillales</taxon>
        <taxon>Bacillaceae</taxon>
        <taxon>Oceanobacillus</taxon>
    </lineage>
</organism>
<dbReference type="AlphaFoldDB" id="A0A3D8Q3T0"/>
<dbReference type="RefSeq" id="WP_115747758.1">
    <property type="nucleotide sequence ID" value="NZ_PIOD01000001.1"/>
</dbReference>
<dbReference type="OrthoDB" id="2361671at2"/>
<comment type="caution">
    <text evidence="1">The sequence shown here is derived from an EMBL/GenBank/DDBJ whole genome shotgun (WGS) entry which is preliminary data.</text>
</comment>
<protein>
    <submittedName>
        <fullName evidence="1">DUF910 domain-containing protein</fullName>
    </submittedName>
</protein>
<sequence>MKNVYDVQQILKKFGTFIYSGDRIGDLELMVMEIEDLFKMRFIENEQYLQARLILRKEKTRLYK</sequence>
<dbReference type="Proteomes" id="UP000256520">
    <property type="component" value="Unassembled WGS sequence"/>
</dbReference>
<keyword evidence="2" id="KW-1185">Reference proteome</keyword>
<reference evidence="2" key="1">
    <citation type="submission" date="2017-11" db="EMBL/GenBank/DDBJ databases">
        <authorList>
            <person name="Zhu W."/>
        </authorList>
    </citation>
    <scope>NUCLEOTIDE SEQUENCE [LARGE SCALE GENOMIC DNA]</scope>
    <source>
        <strain evidence="2">CAU 1051</strain>
    </source>
</reference>
<dbReference type="SUPFAM" id="SSF158379">
    <property type="entry name" value="YqgQ-like"/>
    <property type="match status" value="1"/>
</dbReference>
<dbReference type="Pfam" id="PF06014">
    <property type="entry name" value="YqgQ-like"/>
    <property type="match status" value="1"/>
</dbReference>
<evidence type="ECO:0000313" key="1">
    <source>
        <dbReference type="EMBL" id="RDW21925.1"/>
    </source>
</evidence>
<accession>A0A3D8Q3T0</accession>
<evidence type="ECO:0000313" key="2">
    <source>
        <dbReference type="Proteomes" id="UP000256520"/>
    </source>
</evidence>
<dbReference type="InterPro" id="IPR023164">
    <property type="entry name" value="YqgQ-like_sf"/>
</dbReference>
<name>A0A3D8Q3T0_9BACI</name>
<dbReference type="InterPro" id="IPR009256">
    <property type="entry name" value="YqgQ-like"/>
</dbReference>
<proteinExistence type="predicted"/>
<dbReference type="EMBL" id="PIOD01000001">
    <property type="protein sequence ID" value="RDW21925.1"/>
    <property type="molecule type" value="Genomic_DNA"/>
</dbReference>
<gene>
    <name evidence="1" type="ORF">CWR45_00085</name>
</gene>
<dbReference type="Gene3D" id="1.10.287.760">
    <property type="entry name" value="YqgQ-like"/>
    <property type="match status" value="1"/>
</dbReference>